<dbReference type="SUPFAM" id="SSF54427">
    <property type="entry name" value="NTF2-like"/>
    <property type="match status" value="1"/>
</dbReference>
<dbReference type="Gene3D" id="3.10.450.50">
    <property type="match status" value="1"/>
</dbReference>
<dbReference type="EMBL" id="JBHRTL010000001">
    <property type="protein sequence ID" value="MFC3153716.1"/>
    <property type="molecule type" value="Genomic_DNA"/>
</dbReference>
<sequence>MPLTASKTCPCGSGKRPMDCCNPFILHGGNPQTAEQLMRSRYSAHVLLAVDYLWHTWSPSVRGHSSPEAIREWASSCEWLGLEILACERGGLGDDEGTVTFCAHYRLAGREQQHLEKSLFRREDGVWRYLDHAP</sequence>
<evidence type="ECO:0000313" key="2">
    <source>
        <dbReference type="EMBL" id="MFC3153716.1"/>
    </source>
</evidence>
<feature type="domain" description="YchJ-like middle NTF2-like" evidence="1">
    <location>
        <begin position="33"/>
        <end position="131"/>
    </location>
</feature>
<dbReference type="PANTHER" id="PTHR33747">
    <property type="entry name" value="UPF0225 PROTEIN SCO1677"/>
    <property type="match status" value="1"/>
</dbReference>
<keyword evidence="3" id="KW-1185">Reference proteome</keyword>
<proteinExistence type="predicted"/>
<dbReference type="Proteomes" id="UP001595548">
    <property type="component" value="Unassembled WGS sequence"/>
</dbReference>
<reference evidence="3" key="1">
    <citation type="journal article" date="2019" name="Int. J. Syst. Evol. Microbiol.">
        <title>The Global Catalogue of Microorganisms (GCM) 10K type strain sequencing project: providing services to taxonomists for standard genome sequencing and annotation.</title>
        <authorList>
            <consortium name="The Broad Institute Genomics Platform"/>
            <consortium name="The Broad Institute Genome Sequencing Center for Infectious Disease"/>
            <person name="Wu L."/>
            <person name="Ma J."/>
        </authorList>
    </citation>
    <scope>NUCLEOTIDE SEQUENCE [LARGE SCALE GENOMIC DNA]</scope>
    <source>
        <strain evidence="3">KCTC 52141</strain>
    </source>
</reference>
<organism evidence="2 3">
    <name type="scientific">Gilvimarinus japonicus</name>
    <dbReference type="NCBI Taxonomy" id="1796469"/>
    <lineage>
        <taxon>Bacteria</taxon>
        <taxon>Pseudomonadati</taxon>
        <taxon>Pseudomonadota</taxon>
        <taxon>Gammaproteobacteria</taxon>
        <taxon>Cellvibrionales</taxon>
        <taxon>Cellvibrionaceae</taxon>
        <taxon>Gilvimarinus</taxon>
    </lineage>
</organism>
<dbReference type="InterPro" id="IPR032710">
    <property type="entry name" value="NTF2-like_dom_sf"/>
</dbReference>
<accession>A0ABV7HQE2</accession>
<protein>
    <submittedName>
        <fullName evidence="2">YchJ family protein</fullName>
    </submittedName>
</protein>
<comment type="caution">
    <text evidence="2">The sequence shown here is derived from an EMBL/GenBank/DDBJ whole genome shotgun (WGS) entry which is preliminary data.</text>
</comment>
<dbReference type="RefSeq" id="WP_382413619.1">
    <property type="nucleotide sequence ID" value="NZ_AP031500.1"/>
</dbReference>
<evidence type="ECO:0000259" key="1">
    <source>
        <dbReference type="Pfam" id="PF17775"/>
    </source>
</evidence>
<name>A0ABV7HQE2_9GAMM</name>
<gene>
    <name evidence="2" type="ORF">ACFOEB_00745</name>
</gene>
<evidence type="ECO:0000313" key="3">
    <source>
        <dbReference type="Proteomes" id="UP001595548"/>
    </source>
</evidence>
<dbReference type="Pfam" id="PF17775">
    <property type="entry name" value="YchJ_M-like"/>
    <property type="match status" value="1"/>
</dbReference>
<dbReference type="InterPro" id="IPR048469">
    <property type="entry name" value="YchJ-like_M"/>
</dbReference>
<dbReference type="PANTHER" id="PTHR33747:SF1">
    <property type="entry name" value="ADENYLATE CYCLASE-ASSOCIATED CAP C-TERMINAL DOMAIN-CONTAINING PROTEIN"/>
    <property type="match status" value="1"/>
</dbReference>